<accession>A0A975RA83</accession>
<sequence>MSKQILSSWGRVNQYEVETLALTSRFDDLSAADAGKTMLPYGNGRSYGDSCLNAGGTALQCRSLSHFIDFDPATGILICEAGVLLAEILEMVVPQGWFLAVTPGTRFVTVGGAIANDVHGKNHHVTGTFGCHVRRFELLRSSGEHLLCAPDSNADYFAASIGGLGLTGVITWAELQLRRIRSPWIDAETIRYTSLDEFFALSAQSDRDYEYTVSWVDCAGKGKSLGRGLFVRGNHAAVNPDQLYRPKTQTFPAVAPVSLVNALTLKAFNTLYYHKQIGKVSRQIQHYQPFFYPLDGLLEWNRLYGPRGFYQYQCVLPSQYGRAAVAELLQEIAASGMGSFLAVLKLCGDMQSPGMLSFPLPGVSLALDFPNRGADLHRLFTRLDSIVSTANGRLYPAKDGRMPGQLFRSGYPGWQGFSAYLDPRFSSSFWRRVVEDI</sequence>
<feature type="domain" description="FAD-binding PCMH-type" evidence="2">
    <location>
        <begin position="12"/>
        <end position="180"/>
    </location>
</feature>
<dbReference type="SUPFAM" id="SSF56176">
    <property type="entry name" value="FAD-binding/transporter-associated domain-like"/>
    <property type="match status" value="1"/>
</dbReference>
<dbReference type="PANTHER" id="PTHR43762:SF1">
    <property type="entry name" value="D-ARABINONO-1,4-LACTONE OXIDASE"/>
    <property type="match status" value="1"/>
</dbReference>
<evidence type="ECO:0000313" key="4">
    <source>
        <dbReference type="Proteomes" id="UP000676649"/>
    </source>
</evidence>
<name>A0A975RA83_9GAMM</name>
<dbReference type="KEGG" id="mpad:KEF85_00495"/>
<dbReference type="PROSITE" id="PS51387">
    <property type="entry name" value="FAD_PCMH"/>
    <property type="match status" value="1"/>
</dbReference>
<dbReference type="InterPro" id="IPR016169">
    <property type="entry name" value="FAD-bd_PCMH_sub2"/>
</dbReference>
<evidence type="ECO:0000256" key="1">
    <source>
        <dbReference type="ARBA" id="ARBA00022827"/>
    </source>
</evidence>
<evidence type="ECO:0000313" key="3">
    <source>
        <dbReference type="EMBL" id="QWF71014.1"/>
    </source>
</evidence>
<dbReference type="AlphaFoldDB" id="A0A975RA83"/>
<evidence type="ECO:0000259" key="2">
    <source>
        <dbReference type="PROSITE" id="PS51387"/>
    </source>
</evidence>
<dbReference type="GO" id="GO:0016899">
    <property type="term" value="F:oxidoreductase activity, acting on the CH-OH group of donors, oxygen as acceptor"/>
    <property type="evidence" value="ECO:0007669"/>
    <property type="project" value="InterPro"/>
</dbReference>
<dbReference type="InterPro" id="IPR036318">
    <property type="entry name" value="FAD-bd_PCMH-like_sf"/>
</dbReference>
<proteinExistence type="predicted"/>
<keyword evidence="1" id="KW-0274">FAD</keyword>
<keyword evidence="1" id="KW-0285">Flavoprotein</keyword>
<dbReference type="InterPro" id="IPR016166">
    <property type="entry name" value="FAD-bd_PCMH"/>
</dbReference>
<dbReference type="GO" id="GO:0071949">
    <property type="term" value="F:FAD binding"/>
    <property type="evidence" value="ECO:0007669"/>
    <property type="project" value="InterPro"/>
</dbReference>
<reference evidence="3" key="1">
    <citation type="submission" date="2021-04" db="EMBL/GenBank/DDBJ databases">
        <title>Draft genome sequence data of methanotrophic Methylovulum sp. strain S1L and Methylomonas sp. strain S2AM isolated from boreal lake water columns.</title>
        <authorList>
            <person name="Rissanen A.J."/>
            <person name="Mangayil R."/>
            <person name="Svenning M.M."/>
            <person name="Khanongnuch R."/>
        </authorList>
    </citation>
    <scope>NUCLEOTIDE SEQUENCE</scope>
    <source>
        <strain evidence="3">S2AM</strain>
    </source>
</reference>
<gene>
    <name evidence="3" type="ORF">KEF85_00495</name>
</gene>
<organism evidence="3 4">
    <name type="scientific">Methylomonas paludis</name>
    <dbReference type="NCBI Taxonomy" id="1173101"/>
    <lineage>
        <taxon>Bacteria</taxon>
        <taxon>Pseudomonadati</taxon>
        <taxon>Pseudomonadota</taxon>
        <taxon>Gammaproteobacteria</taxon>
        <taxon>Methylococcales</taxon>
        <taxon>Methylococcaceae</taxon>
        <taxon>Methylomonas</taxon>
    </lineage>
</organism>
<dbReference type="InterPro" id="IPR006094">
    <property type="entry name" value="Oxid_FAD_bind_N"/>
</dbReference>
<dbReference type="EMBL" id="CP073754">
    <property type="protein sequence ID" value="QWF71014.1"/>
    <property type="molecule type" value="Genomic_DNA"/>
</dbReference>
<dbReference type="RefSeq" id="WP_215582551.1">
    <property type="nucleotide sequence ID" value="NZ_CP073754.1"/>
</dbReference>
<dbReference type="PANTHER" id="PTHR43762">
    <property type="entry name" value="L-GULONOLACTONE OXIDASE"/>
    <property type="match status" value="1"/>
</dbReference>
<protein>
    <submittedName>
        <fullName evidence="3">FAD-binding oxidoreductase</fullName>
    </submittedName>
</protein>
<dbReference type="Gene3D" id="3.30.465.10">
    <property type="match status" value="1"/>
</dbReference>
<dbReference type="Pfam" id="PF01565">
    <property type="entry name" value="FAD_binding_4"/>
    <property type="match status" value="1"/>
</dbReference>
<dbReference type="InterPro" id="IPR010031">
    <property type="entry name" value="FAD_lactone_oxidase-like"/>
</dbReference>
<keyword evidence="4" id="KW-1185">Reference proteome</keyword>
<dbReference type="Proteomes" id="UP000676649">
    <property type="component" value="Chromosome"/>
</dbReference>